<keyword evidence="2" id="KW-0472">Membrane</keyword>
<evidence type="ECO:0000259" key="3">
    <source>
        <dbReference type="Pfam" id="PF03816"/>
    </source>
</evidence>
<feature type="domain" description="Cell envelope-related transcriptional attenuator" evidence="3">
    <location>
        <begin position="114"/>
        <end position="263"/>
    </location>
</feature>
<accession>A0ABN3CTI2</accession>
<dbReference type="Gene3D" id="3.40.630.190">
    <property type="entry name" value="LCP protein"/>
    <property type="match status" value="1"/>
</dbReference>
<feature type="transmembrane region" description="Helical" evidence="2">
    <location>
        <begin position="41"/>
        <end position="62"/>
    </location>
</feature>
<dbReference type="EMBL" id="BAAAQX010000028">
    <property type="protein sequence ID" value="GAA2212758.1"/>
    <property type="molecule type" value="Genomic_DNA"/>
</dbReference>
<dbReference type="InterPro" id="IPR050922">
    <property type="entry name" value="LytR/CpsA/Psr_CW_biosynth"/>
</dbReference>
<gene>
    <name evidence="4" type="ORF">GCM10009850_082200</name>
</gene>
<dbReference type="NCBIfam" id="TIGR00350">
    <property type="entry name" value="lytR_cpsA_psr"/>
    <property type="match status" value="1"/>
</dbReference>
<organism evidence="4 5">
    <name type="scientific">Nonomuraea monospora</name>
    <dbReference type="NCBI Taxonomy" id="568818"/>
    <lineage>
        <taxon>Bacteria</taxon>
        <taxon>Bacillati</taxon>
        <taxon>Actinomycetota</taxon>
        <taxon>Actinomycetes</taxon>
        <taxon>Streptosporangiales</taxon>
        <taxon>Streptosporangiaceae</taxon>
        <taxon>Nonomuraea</taxon>
    </lineage>
</organism>
<proteinExistence type="inferred from homology"/>
<dbReference type="PANTHER" id="PTHR33392:SF6">
    <property type="entry name" value="POLYISOPRENYL-TEICHOIC ACID--PEPTIDOGLYCAN TEICHOIC ACID TRANSFERASE TAGU"/>
    <property type="match status" value="1"/>
</dbReference>
<name>A0ABN3CTI2_9ACTN</name>
<comment type="similarity">
    <text evidence="1">Belongs to the LytR/CpsA/Psr (LCP) family.</text>
</comment>
<dbReference type="RefSeq" id="WP_344487553.1">
    <property type="nucleotide sequence ID" value="NZ_BAAAQX010000028.1"/>
</dbReference>
<dbReference type="PANTHER" id="PTHR33392">
    <property type="entry name" value="POLYISOPRENYL-TEICHOIC ACID--PEPTIDOGLYCAN TEICHOIC ACID TRANSFERASE TAGU"/>
    <property type="match status" value="1"/>
</dbReference>
<dbReference type="InterPro" id="IPR004474">
    <property type="entry name" value="LytR_CpsA_psr"/>
</dbReference>
<evidence type="ECO:0000256" key="1">
    <source>
        <dbReference type="ARBA" id="ARBA00006068"/>
    </source>
</evidence>
<comment type="caution">
    <text evidence="4">The sequence shown here is derived from an EMBL/GenBank/DDBJ whole genome shotgun (WGS) entry which is preliminary data.</text>
</comment>
<sequence>MDDLKLLRDLGARLEHQPPSTLVRQRERLLSGARPRRRWSAWWTAGLVAAATAAAVGMPMAFVAAQYTAAPPAGTDTVDMSGTRNVLVIGSDTREGAGNEQYGPESARQNVGQRSDTIMIVHVPADRGRATAVSVSRDTIARIPRCGSEPARTDMINSAYAKGGASCLRATLEKLTGLRLHHTVDVDFTGFKKMVDAIGGVTVKLPQPVDDPAAKLKLPAGESLLDGEQALGYVRMRRYGDGSDSARIERQQEVVLAMLRKAQQQVTADPGRLGAFLDELRQGVRTDLSPEEVYELARQLQEVRMTVVAVPWEPYPGDPNRVRWKQPEAGKLFASLK</sequence>
<keyword evidence="2" id="KW-1133">Transmembrane helix</keyword>
<evidence type="ECO:0000313" key="5">
    <source>
        <dbReference type="Proteomes" id="UP001499843"/>
    </source>
</evidence>
<dbReference type="Proteomes" id="UP001499843">
    <property type="component" value="Unassembled WGS sequence"/>
</dbReference>
<keyword evidence="5" id="KW-1185">Reference proteome</keyword>
<reference evidence="4 5" key="1">
    <citation type="journal article" date="2019" name="Int. J. Syst. Evol. Microbiol.">
        <title>The Global Catalogue of Microorganisms (GCM) 10K type strain sequencing project: providing services to taxonomists for standard genome sequencing and annotation.</title>
        <authorList>
            <consortium name="The Broad Institute Genomics Platform"/>
            <consortium name="The Broad Institute Genome Sequencing Center for Infectious Disease"/>
            <person name="Wu L."/>
            <person name="Ma J."/>
        </authorList>
    </citation>
    <scope>NUCLEOTIDE SEQUENCE [LARGE SCALE GENOMIC DNA]</scope>
    <source>
        <strain evidence="4 5">JCM 16114</strain>
    </source>
</reference>
<keyword evidence="2" id="KW-0812">Transmembrane</keyword>
<dbReference type="Pfam" id="PF03816">
    <property type="entry name" value="LytR_cpsA_psr"/>
    <property type="match status" value="1"/>
</dbReference>
<evidence type="ECO:0000313" key="4">
    <source>
        <dbReference type="EMBL" id="GAA2212758.1"/>
    </source>
</evidence>
<evidence type="ECO:0000256" key="2">
    <source>
        <dbReference type="SAM" id="Phobius"/>
    </source>
</evidence>
<protein>
    <recommendedName>
        <fullName evidence="3">Cell envelope-related transcriptional attenuator domain-containing protein</fullName>
    </recommendedName>
</protein>